<gene>
    <name evidence="1" type="ORF">GQ602_002826</name>
</gene>
<dbReference type="OrthoDB" id="10361105at2759"/>
<proteinExistence type="predicted"/>
<dbReference type="AlphaFoldDB" id="A0A8H4VFS1"/>
<dbReference type="Proteomes" id="UP000562929">
    <property type="component" value="Unassembled WGS sequence"/>
</dbReference>
<sequence length="175" mass="19768">MWEVHLETGVINLNGTYQQLQRQLQERGLAGKTGKSVDEQAKMTGSRQSIDRIMKPHYFPNPSCGPWQKANTTAALKAVTDINDIEDYIVPFAGLRGQECVRYSCVDYASVWMCNTNPVTSTPRSFIWSYLPQKAMQIFKVCSWPDEPRIAGRINEMGGLNAKFTTAILRQKCDT</sequence>
<reference evidence="1 2" key="1">
    <citation type="journal article" date="2020" name="G3 (Bethesda)">
        <title>Genetic Underpinnings of Host Manipulation by Ophiocordyceps as Revealed by Comparative Transcriptomics.</title>
        <authorList>
            <person name="Will I."/>
            <person name="Das B."/>
            <person name="Trinh T."/>
            <person name="Brachmann A."/>
            <person name="Ohm R.A."/>
            <person name="de Bekker C."/>
        </authorList>
    </citation>
    <scope>NUCLEOTIDE SEQUENCE [LARGE SCALE GENOMIC DNA]</scope>
    <source>
        <strain evidence="1 2">EC05</strain>
    </source>
</reference>
<dbReference type="EMBL" id="JAACLJ010000002">
    <property type="protein sequence ID" value="KAF4592527.1"/>
    <property type="molecule type" value="Genomic_DNA"/>
</dbReference>
<organism evidence="1 2">
    <name type="scientific">Ophiocordyceps camponoti-floridani</name>
    <dbReference type="NCBI Taxonomy" id="2030778"/>
    <lineage>
        <taxon>Eukaryota</taxon>
        <taxon>Fungi</taxon>
        <taxon>Dikarya</taxon>
        <taxon>Ascomycota</taxon>
        <taxon>Pezizomycotina</taxon>
        <taxon>Sordariomycetes</taxon>
        <taxon>Hypocreomycetidae</taxon>
        <taxon>Hypocreales</taxon>
        <taxon>Ophiocordycipitaceae</taxon>
        <taxon>Ophiocordyceps</taxon>
    </lineage>
</organism>
<protein>
    <submittedName>
        <fullName evidence="1">Uncharacterized protein</fullName>
    </submittedName>
</protein>
<evidence type="ECO:0000313" key="2">
    <source>
        <dbReference type="Proteomes" id="UP000562929"/>
    </source>
</evidence>
<name>A0A8H4VFS1_9HYPO</name>
<keyword evidence="2" id="KW-1185">Reference proteome</keyword>
<accession>A0A8H4VFS1</accession>
<comment type="caution">
    <text evidence="1">The sequence shown here is derived from an EMBL/GenBank/DDBJ whole genome shotgun (WGS) entry which is preliminary data.</text>
</comment>
<evidence type="ECO:0000313" key="1">
    <source>
        <dbReference type="EMBL" id="KAF4592527.1"/>
    </source>
</evidence>